<sequence length="109" mass="11463">MPTGCPAQLGQLVGDAHTCSVCVGPVFVSVIHSWGFLHREGRTVDNLGSRRHPLPERAEGQGAGVVVLLVVLAGLESLFDELDESVLEDVPELAGVAALEEPLVRLSVA</sequence>
<accession>A0A3N1ZTM8</accession>
<proteinExistence type="predicted"/>
<evidence type="ECO:0000313" key="1">
    <source>
        <dbReference type="EMBL" id="ROR54213.1"/>
    </source>
</evidence>
<organism evidence="1 2">
    <name type="scientific">Luteococcus japonicus</name>
    <dbReference type="NCBI Taxonomy" id="33984"/>
    <lineage>
        <taxon>Bacteria</taxon>
        <taxon>Bacillati</taxon>
        <taxon>Actinomycetota</taxon>
        <taxon>Actinomycetes</taxon>
        <taxon>Propionibacteriales</taxon>
        <taxon>Propionibacteriaceae</taxon>
        <taxon>Luteococcus</taxon>
    </lineage>
</organism>
<gene>
    <name evidence="1" type="ORF">EDD41_1407</name>
</gene>
<dbReference type="EMBL" id="RKHG01000001">
    <property type="protein sequence ID" value="ROR54213.1"/>
    <property type="molecule type" value="Genomic_DNA"/>
</dbReference>
<comment type="caution">
    <text evidence="1">The sequence shown here is derived from an EMBL/GenBank/DDBJ whole genome shotgun (WGS) entry which is preliminary data.</text>
</comment>
<evidence type="ECO:0000313" key="2">
    <source>
        <dbReference type="Proteomes" id="UP000275749"/>
    </source>
</evidence>
<reference evidence="1 2" key="1">
    <citation type="submission" date="2018-11" db="EMBL/GenBank/DDBJ databases">
        <title>Sequencing the genomes of 1000 actinobacteria strains.</title>
        <authorList>
            <person name="Klenk H.-P."/>
        </authorList>
    </citation>
    <scope>NUCLEOTIDE SEQUENCE [LARGE SCALE GENOMIC DNA]</scope>
    <source>
        <strain evidence="1 2">DSM 10546</strain>
    </source>
</reference>
<dbReference type="AlphaFoldDB" id="A0A3N1ZTM8"/>
<name>A0A3N1ZTM8_9ACTN</name>
<protein>
    <submittedName>
        <fullName evidence="1">Uncharacterized protein</fullName>
    </submittedName>
</protein>
<dbReference type="Proteomes" id="UP000275749">
    <property type="component" value="Unassembled WGS sequence"/>
</dbReference>